<dbReference type="VEuPathDB" id="FungiDB:BO78DRAFT_413507"/>
<accession>A0A319F1R5</accession>
<dbReference type="OrthoDB" id="4509573at2759"/>
<protein>
    <submittedName>
        <fullName evidence="1">Uncharacterized protein</fullName>
    </submittedName>
</protein>
<sequence>MATQVQQTKSFFLPPEIIEEIINHVTTTSKIQGRRRLRILRLVNRSFYQAASRLLFSTCRIYITQDPKHPFHDLEYLQHSTIPSFIRNLIILCRPPKDLQSLPHATQKLKPLITTCFPHLTRLRRLEFHPPVMGTPAQNLLARALAITLNESLKTSSPPTLEEISFEHRHVHKSSSLTLSTNTIPPKVLARALHIQIANTSQISRSFYVRETSPIFDMLRYGRHLVSVELFGHEDMDIEGACSFFVHPDAPLRNLKLENVLTTAARLMALRDVGCTLRHVVFCGVLLTSGTWEEVFGALSGCERLTSLEVYDCGYFPRGKNSELVHEKRERLLTTRNGDVGALEKSMAITESNRAKVCGARRNNPVVDPFVRDFVY</sequence>
<name>A0A319F1R5_ASPSB</name>
<gene>
    <name evidence="1" type="ORF">BO78DRAFT_413507</name>
</gene>
<dbReference type="AlphaFoldDB" id="A0A319F1R5"/>
<reference evidence="1 2" key="1">
    <citation type="submission" date="2018-02" db="EMBL/GenBank/DDBJ databases">
        <title>The genomes of Aspergillus section Nigri reveals drivers in fungal speciation.</title>
        <authorList>
            <consortium name="DOE Joint Genome Institute"/>
            <person name="Vesth T.C."/>
            <person name="Nybo J."/>
            <person name="Theobald S."/>
            <person name="Brandl J."/>
            <person name="Frisvad J.C."/>
            <person name="Nielsen K.F."/>
            <person name="Lyhne E.K."/>
            <person name="Kogle M.E."/>
            <person name="Kuo A."/>
            <person name="Riley R."/>
            <person name="Clum A."/>
            <person name="Nolan M."/>
            <person name="Lipzen A."/>
            <person name="Salamov A."/>
            <person name="Henrissat B."/>
            <person name="Wiebenga A."/>
            <person name="De vries R.P."/>
            <person name="Grigoriev I.V."/>
            <person name="Mortensen U.H."/>
            <person name="Andersen M.R."/>
            <person name="Baker S.E."/>
        </authorList>
    </citation>
    <scope>NUCLEOTIDE SEQUENCE [LARGE SCALE GENOMIC DNA]</scope>
    <source>
        <strain evidence="1 2">CBS 121057</strain>
    </source>
</reference>
<dbReference type="Proteomes" id="UP000248423">
    <property type="component" value="Unassembled WGS sequence"/>
</dbReference>
<keyword evidence="2" id="KW-1185">Reference proteome</keyword>
<dbReference type="EMBL" id="KZ826317">
    <property type="protein sequence ID" value="PYI11694.1"/>
    <property type="molecule type" value="Genomic_DNA"/>
</dbReference>
<proteinExistence type="predicted"/>
<evidence type="ECO:0000313" key="2">
    <source>
        <dbReference type="Proteomes" id="UP000248423"/>
    </source>
</evidence>
<organism evidence="1 2">
    <name type="scientific">Aspergillus sclerotiicarbonarius (strain CBS 121057 / IBT 28362)</name>
    <dbReference type="NCBI Taxonomy" id="1448318"/>
    <lineage>
        <taxon>Eukaryota</taxon>
        <taxon>Fungi</taxon>
        <taxon>Dikarya</taxon>
        <taxon>Ascomycota</taxon>
        <taxon>Pezizomycotina</taxon>
        <taxon>Eurotiomycetes</taxon>
        <taxon>Eurotiomycetidae</taxon>
        <taxon>Eurotiales</taxon>
        <taxon>Aspergillaceae</taxon>
        <taxon>Aspergillus</taxon>
        <taxon>Aspergillus subgen. Circumdati</taxon>
    </lineage>
</organism>
<dbReference type="SUPFAM" id="SSF52047">
    <property type="entry name" value="RNI-like"/>
    <property type="match status" value="1"/>
</dbReference>
<evidence type="ECO:0000313" key="1">
    <source>
        <dbReference type="EMBL" id="PYI11694.1"/>
    </source>
</evidence>